<dbReference type="Gene3D" id="6.10.250.2410">
    <property type="match status" value="1"/>
</dbReference>
<comment type="caution">
    <text evidence="2">The sequence shown here is derived from an EMBL/GenBank/DDBJ whole genome shotgun (WGS) entry which is preliminary data.</text>
</comment>
<dbReference type="Proteomes" id="UP000033966">
    <property type="component" value="Unassembled WGS sequence"/>
</dbReference>
<dbReference type="InterPro" id="IPR003768">
    <property type="entry name" value="ScpA"/>
</dbReference>
<evidence type="ECO:0000313" key="3">
    <source>
        <dbReference type="Proteomes" id="UP000033966"/>
    </source>
</evidence>
<dbReference type="PANTHER" id="PTHR33969">
    <property type="entry name" value="SEGREGATION AND CONDENSATION PROTEIN A"/>
    <property type="match status" value="1"/>
</dbReference>
<dbReference type="SUPFAM" id="SSF46785">
    <property type="entry name" value="Winged helix' DNA-binding domain"/>
    <property type="match status" value="1"/>
</dbReference>
<dbReference type="EMBL" id="LCKF01000002">
    <property type="protein sequence ID" value="KKT92373.1"/>
    <property type="molecule type" value="Genomic_DNA"/>
</dbReference>
<protein>
    <recommendedName>
        <fullName evidence="1">Segregation and condensation protein A</fullName>
    </recommendedName>
</protein>
<gene>
    <name evidence="2" type="ORF">UW92_C0002G0017</name>
</gene>
<evidence type="ECO:0000313" key="2">
    <source>
        <dbReference type="EMBL" id="KKT92373.1"/>
    </source>
</evidence>
<dbReference type="InterPro" id="IPR036390">
    <property type="entry name" value="WH_DNA-bd_sf"/>
</dbReference>
<sequence>MLYELETGLYKGPLDKLLELVEGKKLEITTVNLAEVTTDFLKYLQRIEEEKRNHELIADFLVIASRLVLIKSKVLLPSLTLSEEEEVDIKNLEARLKLYQELKQTQAYVQEGWRTLPMMHAREFMFSTGAIFYPPAKIRSKTLHVAVGGVFGELQKILRPVAIIKREIINLREKIQEIFKRLTETPLSFSKLKKDGSRGEIVVLFLAILHLIKDQLVSVEQEDHFGDILIAKNGGNQYNE</sequence>
<dbReference type="AlphaFoldDB" id="A0A0G1L9F3"/>
<organism evidence="2 3">
    <name type="scientific">Candidatus Jorgensenbacteria bacterium GW2011_GWA2_45_13</name>
    <dbReference type="NCBI Taxonomy" id="1618662"/>
    <lineage>
        <taxon>Bacteria</taxon>
        <taxon>Candidatus Joergenseniibacteriota</taxon>
    </lineage>
</organism>
<reference evidence="2 3" key="1">
    <citation type="journal article" date="2015" name="Nature">
        <title>rRNA introns, odd ribosomes, and small enigmatic genomes across a large radiation of phyla.</title>
        <authorList>
            <person name="Brown C.T."/>
            <person name="Hug L.A."/>
            <person name="Thomas B.C."/>
            <person name="Sharon I."/>
            <person name="Castelle C.J."/>
            <person name="Singh A."/>
            <person name="Wilkins M.J."/>
            <person name="Williams K.H."/>
            <person name="Banfield J.F."/>
        </authorList>
    </citation>
    <scope>NUCLEOTIDE SEQUENCE [LARGE SCALE GENOMIC DNA]</scope>
</reference>
<dbReference type="PANTHER" id="PTHR33969:SF2">
    <property type="entry name" value="SEGREGATION AND CONDENSATION PROTEIN A"/>
    <property type="match status" value="1"/>
</dbReference>
<dbReference type="Pfam" id="PF02616">
    <property type="entry name" value="SMC_ScpA"/>
    <property type="match status" value="1"/>
</dbReference>
<proteinExistence type="predicted"/>
<dbReference type="InterPro" id="IPR023093">
    <property type="entry name" value="ScpA-like_C"/>
</dbReference>
<accession>A0A0G1L9F3</accession>
<dbReference type="Gene3D" id="1.10.10.580">
    <property type="entry name" value="Structural maintenance of chromosome 1. Chain E"/>
    <property type="match status" value="1"/>
</dbReference>
<name>A0A0G1L9F3_9BACT</name>
<evidence type="ECO:0000256" key="1">
    <source>
        <dbReference type="ARBA" id="ARBA00044777"/>
    </source>
</evidence>